<organism evidence="2 3">
    <name type="scientific">Nitrosomonas marina</name>
    <dbReference type="NCBI Taxonomy" id="917"/>
    <lineage>
        <taxon>Bacteria</taxon>
        <taxon>Pseudomonadati</taxon>
        <taxon>Pseudomonadota</taxon>
        <taxon>Betaproteobacteria</taxon>
        <taxon>Nitrosomonadales</taxon>
        <taxon>Nitrosomonadaceae</taxon>
        <taxon>Nitrosomonas</taxon>
    </lineage>
</organism>
<dbReference type="AlphaFoldDB" id="A0A1H8HMN8"/>
<gene>
    <name evidence="2" type="ORF">SAMN05216325_1255</name>
</gene>
<keyword evidence="2" id="KW-0413">Isomerase</keyword>
<evidence type="ECO:0000313" key="2">
    <source>
        <dbReference type="EMBL" id="SEN57449.1"/>
    </source>
</evidence>
<evidence type="ECO:0000259" key="1">
    <source>
        <dbReference type="Pfam" id="PF13905"/>
    </source>
</evidence>
<protein>
    <submittedName>
        <fullName evidence="2">Thiol-disulfide isomerase or thioredoxin</fullName>
    </submittedName>
</protein>
<dbReference type="GO" id="GO:0016853">
    <property type="term" value="F:isomerase activity"/>
    <property type="evidence" value="ECO:0007669"/>
    <property type="project" value="UniProtKB-KW"/>
</dbReference>
<proteinExistence type="predicted"/>
<evidence type="ECO:0000313" key="3">
    <source>
        <dbReference type="Proteomes" id="UP000199459"/>
    </source>
</evidence>
<dbReference type="SUPFAM" id="SSF52833">
    <property type="entry name" value="Thioredoxin-like"/>
    <property type="match status" value="1"/>
</dbReference>
<dbReference type="RefSeq" id="WP_090634130.1">
    <property type="nucleotide sequence ID" value="NZ_FOCP01000025.1"/>
</dbReference>
<dbReference type="Proteomes" id="UP000199459">
    <property type="component" value="Unassembled WGS sequence"/>
</dbReference>
<dbReference type="Pfam" id="PF13905">
    <property type="entry name" value="Thioredoxin_8"/>
    <property type="match status" value="1"/>
</dbReference>
<dbReference type="InterPro" id="IPR036249">
    <property type="entry name" value="Thioredoxin-like_sf"/>
</dbReference>
<dbReference type="Gene3D" id="3.40.30.10">
    <property type="entry name" value="Glutaredoxin"/>
    <property type="match status" value="1"/>
</dbReference>
<dbReference type="InterPro" id="IPR012336">
    <property type="entry name" value="Thioredoxin-like_fold"/>
</dbReference>
<sequence length="162" mass="18439">MLLRKVLIIFLLKTGFVIPGQAEEAALRHFTSGSYQQMLQNHTDKPVMLSIWSTTCSTCLEKMPLLSELRSNQPDVSIILLSVDDAADEEQVQAILSENGLTDLENWIFADENAQRLRHEIDPLWFGELPRTYFLNNDHEREGISGALSSEDYQSIFKILVN</sequence>
<accession>A0A1H8HMN8</accession>
<feature type="domain" description="Thioredoxin-like fold" evidence="1">
    <location>
        <begin position="44"/>
        <end position="121"/>
    </location>
</feature>
<dbReference type="EMBL" id="FOCP01000025">
    <property type="protein sequence ID" value="SEN57449.1"/>
    <property type="molecule type" value="Genomic_DNA"/>
</dbReference>
<dbReference type="OrthoDB" id="5956088at2"/>
<name>A0A1H8HMN8_9PROT</name>
<reference evidence="2 3" key="1">
    <citation type="submission" date="2016-10" db="EMBL/GenBank/DDBJ databases">
        <authorList>
            <person name="de Groot N.N."/>
        </authorList>
    </citation>
    <scope>NUCLEOTIDE SEQUENCE [LARGE SCALE GENOMIC DNA]</scope>
    <source>
        <strain evidence="2 3">Nm22</strain>
    </source>
</reference>